<gene>
    <name evidence="2" type="ORF">FrCorBMG51_21470</name>
</gene>
<reference evidence="2 3" key="1">
    <citation type="submission" date="2014-12" db="EMBL/GenBank/DDBJ databases">
        <title>Frankia sp. BMG5.1 draft genome.</title>
        <authorList>
            <person name="Gtari M."/>
            <person name="Ghodhbane-Gtari F."/>
            <person name="Nouioui I."/>
            <person name="Ktari A."/>
            <person name="Hezbri K."/>
            <person name="Mimouni W."/>
            <person name="Sbissi I."/>
            <person name="Ayari A."/>
            <person name="Yamanaka T."/>
            <person name="Normand P."/>
            <person name="Tisa L.S."/>
            <person name="Boudabous A."/>
        </authorList>
    </citation>
    <scope>NUCLEOTIDE SEQUENCE [LARGE SCALE GENOMIC DNA]</scope>
    <source>
        <strain evidence="2 3">BMG5.1</strain>
    </source>
</reference>
<dbReference type="InterPro" id="IPR007791">
    <property type="entry name" value="DjlA_N"/>
</dbReference>
<dbReference type="Pfam" id="PF05099">
    <property type="entry name" value="TerB"/>
    <property type="match status" value="1"/>
</dbReference>
<feature type="domain" description="Co-chaperone DjlA N-terminal" evidence="1">
    <location>
        <begin position="186"/>
        <end position="305"/>
    </location>
</feature>
<name>A0ABR5EZR9_9ACTN</name>
<comment type="caution">
    <text evidence="2">The sequence shown here is derived from an EMBL/GenBank/DDBJ whole genome shotgun (WGS) entry which is preliminary data.</text>
</comment>
<dbReference type="InterPro" id="IPR015797">
    <property type="entry name" value="NUDIX_hydrolase-like_dom_sf"/>
</dbReference>
<proteinExistence type="predicted"/>
<evidence type="ECO:0000259" key="1">
    <source>
        <dbReference type="Pfam" id="PF05099"/>
    </source>
</evidence>
<dbReference type="SUPFAM" id="SSF158682">
    <property type="entry name" value="TerB-like"/>
    <property type="match status" value="1"/>
</dbReference>
<organism evidence="2 3">
    <name type="scientific">Protofrankia coriariae</name>
    <dbReference type="NCBI Taxonomy" id="1562887"/>
    <lineage>
        <taxon>Bacteria</taxon>
        <taxon>Bacillati</taxon>
        <taxon>Actinomycetota</taxon>
        <taxon>Actinomycetes</taxon>
        <taxon>Frankiales</taxon>
        <taxon>Frankiaceae</taxon>
        <taxon>Protofrankia</taxon>
    </lineage>
</organism>
<dbReference type="CDD" id="cd07176">
    <property type="entry name" value="terB"/>
    <property type="match status" value="1"/>
</dbReference>
<dbReference type="InterPro" id="IPR029024">
    <property type="entry name" value="TerB-like"/>
</dbReference>
<dbReference type="SUPFAM" id="SSF55811">
    <property type="entry name" value="Nudix"/>
    <property type="match status" value="1"/>
</dbReference>
<keyword evidence="2" id="KW-0378">Hydrolase</keyword>
<protein>
    <submittedName>
        <fullName evidence="2">NUDIX hydrolase</fullName>
    </submittedName>
</protein>
<dbReference type="Gene3D" id="3.90.79.10">
    <property type="entry name" value="Nucleoside Triphosphate Pyrophosphohydrolase"/>
    <property type="match status" value="1"/>
</dbReference>
<accession>A0ABR5EZR9</accession>
<dbReference type="Gene3D" id="1.10.3680.10">
    <property type="entry name" value="TerB-like"/>
    <property type="match status" value="1"/>
</dbReference>
<dbReference type="Proteomes" id="UP000035425">
    <property type="component" value="Unassembled WGS sequence"/>
</dbReference>
<dbReference type="EMBL" id="JWIO01000050">
    <property type="protein sequence ID" value="KLL09942.1"/>
    <property type="molecule type" value="Genomic_DNA"/>
</dbReference>
<dbReference type="GO" id="GO:0016787">
    <property type="term" value="F:hydrolase activity"/>
    <property type="evidence" value="ECO:0007669"/>
    <property type="project" value="UniProtKB-KW"/>
</dbReference>
<evidence type="ECO:0000313" key="3">
    <source>
        <dbReference type="Proteomes" id="UP000035425"/>
    </source>
</evidence>
<keyword evidence="3" id="KW-1185">Reference proteome</keyword>
<sequence length="313" mass="33253">MSARSSVALDVRLLARVTDRVLLAQPPADAWYVLPGGPVESGEGIEPALDRHLDGLGGPKASAWRFAGAVEHADAPSDRAAGEPPAGHSLTILFAADWPAAVPLPEAWRGNRVRAVDIGLLLATRLRPLPVAWVVRRWLAEGWPLWRGAVPAGREPGWAGLRPSLASLRAQLAARRDELRSNRFRDAAVAMCALVTAADGRVDPAERDGLRGFVATDPVMSQFPADELEALFDSHLTRLQDDVATGKLAALAEITKVRGRVGEAAAVVRIGEVIGRIDGDFTPSEQAVVREVIGELGLDPAEFAAQTVAPGLT</sequence>
<evidence type="ECO:0000313" key="2">
    <source>
        <dbReference type="EMBL" id="KLL09942.1"/>
    </source>
</evidence>
<dbReference type="RefSeq" id="WP_047224812.1">
    <property type="nucleotide sequence ID" value="NZ_JWIO01000050.1"/>
</dbReference>